<accession>A0A545V513</accession>
<dbReference type="EMBL" id="SPUK01000005">
    <property type="protein sequence ID" value="TQV96801.1"/>
    <property type="molecule type" value="Genomic_DNA"/>
</dbReference>
<organism evidence="1 2">
    <name type="scientific">Cordyceps javanica</name>
    <dbReference type="NCBI Taxonomy" id="43265"/>
    <lineage>
        <taxon>Eukaryota</taxon>
        <taxon>Fungi</taxon>
        <taxon>Dikarya</taxon>
        <taxon>Ascomycota</taxon>
        <taxon>Pezizomycotina</taxon>
        <taxon>Sordariomycetes</taxon>
        <taxon>Hypocreomycetidae</taxon>
        <taxon>Hypocreales</taxon>
        <taxon>Cordycipitaceae</taxon>
        <taxon>Cordyceps</taxon>
    </lineage>
</organism>
<dbReference type="AlphaFoldDB" id="A0A545V513"/>
<proteinExistence type="predicted"/>
<sequence>MSPLLANTQVHVFFCRRFWNQWDFLLKRSRSVVSTMVECNKSRDSSNVRYFIFLIGEDEPCLWQANKQKLHPAASSQHANTLIGVYTSCPTIVITKPGLEFQVAI</sequence>
<evidence type="ECO:0000313" key="2">
    <source>
        <dbReference type="Proteomes" id="UP000315783"/>
    </source>
</evidence>
<name>A0A545V513_9HYPO</name>
<reference evidence="1 2" key="1">
    <citation type="journal article" date="2019" name="Appl. Microbiol. Biotechnol.">
        <title>Genome sequence of Isaria javanica and comparative genome analysis insights into family S53 peptidase evolution in fungal entomopathogens.</title>
        <authorList>
            <person name="Lin R."/>
            <person name="Zhang X."/>
            <person name="Xin B."/>
            <person name="Zou M."/>
            <person name="Gao Y."/>
            <person name="Qin F."/>
            <person name="Hu Q."/>
            <person name="Xie B."/>
            <person name="Cheng X."/>
        </authorList>
    </citation>
    <scope>NUCLEOTIDE SEQUENCE [LARGE SCALE GENOMIC DNA]</scope>
    <source>
        <strain evidence="1 2">IJ1G</strain>
    </source>
</reference>
<keyword evidence="2" id="KW-1185">Reference proteome</keyword>
<comment type="caution">
    <text evidence="1">The sequence shown here is derived from an EMBL/GenBank/DDBJ whole genome shotgun (WGS) entry which is preliminary data.</text>
</comment>
<dbReference type="Proteomes" id="UP000315783">
    <property type="component" value="Unassembled WGS sequence"/>
</dbReference>
<gene>
    <name evidence="1" type="ORF">IF1G_04041</name>
</gene>
<evidence type="ECO:0000313" key="1">
    <source>
        <dbReference type="EMBL" id="TQV96801.1"/>
    </source>
</evidence>
<protein>
    <submittedName>
        <fullName evidence="1">Uncharacterized protein</fullName>
    </submittedName>
</protein>